<evidence type="ECO:0000256" key="1">
    <source>
        <dbReference type="SAM" id="Phobius"/>
    </source>
</evidence>
<gene>
    <name evidence="2" type="ORF">BU24DRAFT_275299</name>
</gene>
<feature type="transmembrane region" description="Helical" evidence="1">
    <location>
        <begin position="49"/>
        <end position="71"/>
    </location>
</feature>
<evidence type="ECO:0000313" key="3">
    <source>
        <dbReference type="Proteomes" id="UP000799778"/>
    </source>
</evidence>
<protein>
    <submittedName>
        <fullName evidence="2">Uncharacterized protein</fullName>
    </submittedName>
</protein>
<accession>A0A6A5XHM6</accession>
<proteinExistence type="predicted"/>
<reference evidence="2" key="1">
    <citation type="journal article" date="2020" name="Stud. Mycol.">
        <title>101 Dothideomycetes genomes: a test case for predicting lifestyles and emergence of pathogens.</title>
        <authorList>
            <person name="Haridas S."/>
            <person name="Albert R."/>
            <person name="Binder M."/>
            <person name="Bloem J."/>
            <person name="Labutti K."/>
            <person name="Salamov A."/>
            <person name="Andreopoulos B."/>
            <person name="Baker S."/>
            <person name="Barry K."/>
            <person name="Bills G."/>
            <person name="Bluhm B."/>
            <person name="Cannon C."/>
            <person name="Castanera R."/>
            <person name="Culley D."/>
            <person name="Daum C."/>
            <person name="Ezra D."/>
            <person name="Gonzalez J."/>
            <person name="Henrissat B."/>
            <person name="Kuo A."/>
            <person name="Liang C."/>
            <person name="Lipzen A."/>
            <person name="Lutzoni F."/>
            <person name="Magnuson J."/>
            <person name="Mondo S."/>
            <person name="Nolan M."/>
            <person name="Ohm R."/>
            <person name="Pangilinan J."/>
            <person name="Park H.-J."/>
            <person name="Ramirez L."/>
            <person name="Alfaro M."/>
            <person name="Sun H."/>
            <person name="Tritt A."/>
            <person name="Yoshinaga Y."/>
            <person name="Zwiers L.-H."/>
            <person name="Turgeon B."/>
            <person name="Goodwin S."/>
            <person name="Spatafora J."/>
            <person name="Crous P."/>
            <person name="Grigoriev I."/>
        </authorList>
    </citation>
    <scope>NUCLEOTIDE SEQUENCE</scope>
    <source>
        <strain evidence="2">CBS 175.79</strain>
    </source>
</reference>
<dbReference type="AlphaFoldDB" id="A0A6A5XHM6"/>
<keyword evidence="3" id="KW-1185">Reference proteome</keyword>
<organism evidence="2 3">
    <name type="scientific">Aaosphaeria arxii CBS 175.79</name>
    <dbReference type="NCBI Taxonomy" id="1450172"/>
    <lineage>
        <taxon>Eukaryota</taxon>
        <taxon>Fungi</taxon>
        <taxon>Dikarya</taxon>
        <taxon>Ascomycota</taxon>
        <taxon>Pezizomycotina</taxon>
        <taxon>Dothideomycetes</taxon>
        <taxon>Pleosporomycetidae</taxon>
        <taxon>Pleosporales</taxon>
        <taxon>Pleosporales incertae sedis</taxon>
        <taxon>Aaosphaeria</taxon>
    </lineage>
</organism>
<keyword evidence="1" id="KW-1133">Transmembrane helix</keyword>
<sequence length="108" mass="11852">MDKVGVEVNGNMFVERAWTIRNMGRGGTFHWPNVQVAVALRCLPLHLCALLLSFLGSWAVGLDWIALVGFLESSTINTLMPPGICSFSHDLATSKIIVGSQDWLPNQI</sequence>
<dbReference type="RefSeq" id="XP_033380695.1">
    <property type="nucleotide sequence ID" value="XM_033522632.1"/>
</dbReference>
<evidence type="ECO:0000313" key="2">
    <source>
        <dbReference type="EMBL" id="KAF2012356.1"/>
    </source>
</evidence>
<name>A0A6A5XHM6_9PLEO</name>
<dbReference type="EMBL" id="ML978073">
    <property type="protein sequence ID" value="KAF2012356.1"/>
    <property type="molecule type" value="Genomic_DNA"/>
</dbReference>
<dbReference type="Proteomes" id="UP000799778">
    <property type="component" value="Unassembled WGS sequence"/>
</dbReference>
<keyword evidence="1" id="KW-0472">Membrane</keyword>
<keyword evidence="1" id="KW-0812">Transmembrane</keyword>
<dbReference type="GeneID" id="54280029"/>